<name>A0A8H6X688_9AGAR</name>
<dbReference type="PANTHER" id="PTHR48104:SF30">
    <property type="entry name" value="METACASPASE-1"/>
    <property type="match status" value="1"/>
</dbReference>
<feature type="compositionally biased region" description="Gly residues" evidence="2">
    <location>
        <begin position="13"/>
        <end position="39"/>
    </location>
</feature>
<feature type="region of interest" description="Disordered" evidence="2">
    <location>
        <begin position="1025"/>
        <end position="1050"/>
    </location>
</feature>
<protein>
    <submittedName>
        <fullName evidence="4">WD40 containing domain protein</fullName>
    </submittedName>
</protein>
<dbReference type="InterPro" id="IPR011600">
    <property type="entry name" value="Pept_C14_caspase"/>
</dbReference>
<feature type="compositionally biased region" description="Low complexity" evidence="2">
    <location>
        <begin position="739"/>
        <end position="757"/>
    </location>
</feature>
<evidence type="ECO:0000313" key="4">
    <source>
        <dbReference type="EMBL" id="KAF7334771.1"/>
    </source>
</evidence>
<dbReference type="GO" id="GO:0005737">
    <property type="term" value="C:cytoplasm"/>
    <property type="evidence" value="ECO:0007669"/>
    <property type="project" value="TreeGrafter"/>
</dbReference>
<feature type="compositionally biased region" description="Polar residues" evidence="2">
    <location>
        <begin position="42"/>
        <end position="56"/>
    </location>
</feature>
<dbReference type="EMBL" id="JACAZH010000045">
    <property type="protein sequence ID" value="KAF7334771.1"/>
    <property type="molecule type" value="Genomic_DNA"/>
</dbReference>
<dbReference type="Pfam" id="PF00656">
    <property type="entry name" value="Peptidase_C14"/>
    <property type="match status" value="1"/>
</dbReference>
<feature type="compositionally biased region" description="Polar residues" evidence="2">
    <location>
        <begin position="63"/>
        <end position="75"/>
    </location>
</feature>
<dbReference type="InterPro" id="IPR050452">
    <property type="entry name" value="Metacaspase"/>
</dbReference>
<evidence type="ECO:0000259" key="3">
    <source>
        <dbReference type="Pfam" id="PF00656"/>
    </source>
</evidence>
<feature type="compositionally biased region" description="Low complexity" evidence="2">
    <location>
        <begin position="1"/>
        <end position="12"/>
    </location>
</feature>
<dbReference type="OrthoDB" id="3223806at2759"/>
<evidence type="ECO:0000256" key="2">
    <source>
        <dbReference type="SAM" id="MobiDB-lite"/>
    </source>
</evidence>
<proteinExistence type="inferred from homology"/>
<reference evidence="4" key="1">
    <citation type="submission" date="2020-05" db="EMBL/GenBank/DDBJ databases">
        <title>Mycena genomes resolve the evolution of fungal bioluminescence.</title>
        <authorList>
            <person name="Tsai I.J."/>
        </authorList>
    </citation>
    <scope>NUCLEOTIDE SEQUENCE</scope>
    <source>
        <strain evidence="4">160909Yilan</strain>
    </source>
</reference>
<feature type="domain" description="Peptidase C14 caspase" evidence="3">
    <location>
        <begin position="543"/>
        <end position="919"/>
    </location>
</feature>
<feature type="region of interest" description="Disordered" evidence="2">
    <location>
        <begin position="715"/>
        <end position="784"/>
    </location>
</feature>
<dbReference type="Proteomes" id="UP000623467">
    <property type="component" value="Unassembled WGS sequence"/>
</dbReference>
<comment type="similarity">
    <text evidence="1">Belongs to the peptidase C14B family.</text>
</comment>
<comment type="caution">
    <text evidence="4">The sequence shown here is derived from an EMBL/GenBank/DDBJ whole genome shotgun (WGS) entry which is preliminary data.</text>
</comment>
<feature type="region of interest" description="Disordered" evidence="2">
    <location>
        <begin position="1"/>
        <end position="75"/>
    </location>
</feature>
<sequence length="1050" mass="115241">MHHPVGESSSIGIYGGTGGNGGGGSVQGGNGGPGMGPSFGGTQTVVVQNSPLNNVHPNIGPTGPSQAEVASSQLPASRTRDSLAVHSESETYCSQLLCEGHGFPLFVPQPRSNLPAKWQTRGVAIGDVGRITETGSFDFFFNIYLPATDPINANGVPEGFDPLTDYNPIDLAPNDYSPGSYVCSTRTVTADEVDGQIQEFPGGSFVFSCQQPTGAVLTLPHGAYEEKLQNLEGMRQYAAKYAESWYKYVNGTRGRGLVNGSLYLITGWEKAKSWGIAYFRDVSVRNEFKLSFVPTADAANGYKYRWNGSRCRRKQADLPLDDGAPLNQTTFIHAFAISVGESIWQKLFGVQVCQPVDSSTFLGNSGRSFVPYGSQGSSFMWFSFSGNGTSSGGKQCSAPASAVGNGIVTDAFPAPKVIHPSQIIHERIFREVPQAKVVITHDDDWRDVLKDDGVQTQRLTASELQEAIFDRFEIMEEDGAAFLRAKPEPIASRNAAMIMMGELADKAVFLNHQAEHVQQNESPHPVEMHPMSSPFPNDCTGQRRALLIGVSRSEAEGYDVLPTAHDDVYKMRDLLLEIYHYTPSQITVLVDDGIEGHVQPTRANILDAIRKFVKDVKAGDRLYFHSRRMAWTTVSFPLDGEMIVDNELHATLVKPLPSGSHLVAVLDTSHSGSLLNLPHYRCNRVVVPWIWRGKRNSEDLWNGVVRRNARFMTLSQTTGPALQTHDAPTAPRAPRRRSVSSVMSDPPASSSPSSRSSTGTAEFARSDSGPIANTGPADVANGPTTQSSLARLRAKSKVHLDRLPTSFFTDKKDYDKDKGSLTREDVDPVMWFLPDEAARCDSPVGQWPCNGWCRNIEGHLTATEEADEVKADVISLASCKASQVAWEIDGVSMTSLLVDLLKENPDRTLKDVLIRISHATYSLALMRYSRNKAYKKHRKRYIAHLMRNIRQLERGNRSTASLVSPTGIKQLERGNQSTPSLVSPPGVAARPSFPRIAGPRKLVQVVGERIATLRQSLNKVLQDRRYDTSSFQNPELASPRPLDMNRPWRM</sequence>
<evidence type="ECO:0000313" key="5">
    <source>
        <dbReference type="Proteomes" id="UP000623467"/>
    </source>
</evidence>
<dbReference type="AlphaFoldDB" id="A0A8H6X688"/>
<dbReference type="Gene3D" id="3.40.50.12660">
    <property type="match status" value="1"/>
</dbReference>
<keyword evidence="5" id="KW-1185">Reference proteome</keyword>
<accession>A0A8H6X688</accession>
<feature type="region of interest" description="Disordered" evidence="2">
    <location>
        <begin position="956"/>
        <end position="988"/>
    </location>
</feature>
<dbReference type="GO" id="GO:0004197">
    <property type="term" value="F:cysteine-type endopeptidase activity"/>
    <property type="evidence" value="ECO:0007669"/>
    <property type="project" value="InterPro"/>
</dbReference>
<dbReference type="PANTHER" id="PTHR48104">
    <property type="entry name" value="METACASPASE-4"/>
    <property type="match status" value="1"/>
</dbReference>
<gene>
    <name evidence="4" type="ORF">MSAN_02363700</name>
</gene>
<evidence type="ECO:0000256" key="1">
    <source>
        <dbReference type="ARBA" id="ARBA00009005"/>
    </source>
</evidence>
<organism evidence="4 5">
    <name type="scientific">Mycena sanguinolenta</name>
    <dbReference type="NCBI Taxonomy" id="230812"/>
    <lineage>
        <taxon>Eukaryota</taxon>
        <taxon>Fungi</taxon>
        <taxon>Dikarya</taxon>
        <taxon>Basidiomycota</taxon>
        <taxon>Agaricomycotina</taxon>
        <taxon>Agaricomycetes</taxon>
        <taxon>Agaricomycetidae</taxon>
        <taxon>Agaricales</taxon>
        <taxon>Marasmiineae</taxon>
        <taxon>Mycenaceae</taxon>
        <taxon>Mycena</taxon>
    </lineage>
</organism>
<dbReference type="GO" id="GO:0006508">
    <property type="term" value="P:proteolysis"/>
    <property type="evidence" value="ECO:0007669"/>
    <property type="project" value="InterPro"/>
</dbReference>